<dbReference type="SUPFAM" id="SSF53597">
    <property type="entry name" value="Dihydrofolate reductase-like"/>
    <property type="match status" value="1"/>
</dbReference>
<comment type="caution">
    <text evidence="11">The sequence shown here is derived from an EMBL/GenBank/DDBJ whole genome shotgun (WGS) entry which is preliminary data.</text>
</comment>
<dbReference type="PROSITE" id="PS51330">
    <property type="entry name" value="DHFR_2"/>
    <property type="match status" value="1"/>
</dbReference>
<organism evidence="11 12">
    <name type="scientific">Undibacterium arcticum</name>
    <dbReference type="NCBI Taxonomy" id="1762892"/>
    <lineage>
        <taxon>Bacteria</taxon>
        <taxon>Pseudomonadati</taxon>
        <taxon>Pseudomonadota</taxon>
        <taxon>Betaproteobacteria</taxon>
        <taxon>Burkholderiales</taxon>
        <taxon>Oxalobacteraceae</taxon>
        <taxon>Undibacterium</taxon>
    </lineage>
</organism>
<accession>A0ABV7EZ52</accession>
<evidence type="ECO:0000256" key="2">
    <source>
        <dbReference type="ARBA" id="ARBA00009539"/>
    </source>
</evidence>
<reference evidence="12" key="1">
    <citation type="journal article" date="2019" name="Int. J. Syst. Evol. Microbiol.">
        <title>The Global Catalogue of Microorganisms (GCM) 10K type strain sequencing project: providing services to taxonomists for standard genome sequencing and annotation.</title>
        <authorList>
            <consortium name="The Broad Institute Genomics Platform"/>
            <consortium name="The Broad Institute Genome Sequencing Center for Infectious Disease"/>
            <person name="Wu L."/>
            <person name="Ma J."/>
        </authorList>
    </citation>
    <scope>NUCLEOTIDE SEQUENCE [LARGE SCALE GENOMIC DNA]</scope>
    <source>
        <strain evidence="12">KCTC 42986</strain>
    </source>
</reference>
<name>A0ABV7EZ52_9BURK</name>
<keyword evidence="4 8" id="KW-0554">One-carbon metabolism</keyword>
<keyword evidence="6 8" id="KW-0560">Oxidoreductase</keyword>
<dbReference type="InterPro" id="IPR012259">
    <property type="entry name" value="DHFR"/>
</dbReference>
<dbReference type="Gene3D" id="3.40.430.10">
    <property type="entry name" value="Dihydrofolate Reductase, subunit A"/>
    <property type="match status" value="1"/>
</dbReference>
<evidence type="ECO:0000259" key="10">
    <source>
        <dbReference type="PROSITE" id="PS51330"/>
    </source>
</evidence>
<proteinExistence type="inferred from homology"/>
<dbReference type="GO" id="GO:0004146">
    <property type="term" value="F:dihydrofolate reductase activity"/>
    <property type="evidence" value="ECO:0007669"/>
    <property type="project" value="UniProtKB-EC"/>
</dbReference>
<keyword evidence="5 8" id="KW-0521">NADP</keyword>
<dbReference type="InterPro" id="IPR024072">
    <property type="entry name" value="DHFR-like_dom_sf"/>
</dbReference>
<evidence type="ECO:0000313" key="11">
    <source>
        <dbReference type="EMBL" id="MFC3108068.1"/>
    </source>
</evidence>
<evidence type="ECO:0000256" key="9">
    <source>
        <dbReference type="RuleBase" id="RU004474"/>
    </source>
</evidence>
<gene>
    <name evidence="11" type="ORF">ACFOFO_08860</name>
</gene>
<sequence>MSHLSIIVATDAANGIGVHNTLPWRLPEDLAFFKRTTTGHPIIMGRNTFDSIGRALPNRRNIVITRNPQWRHDGIESASSLAAAVQLAGDGPAFIIGGAQIYAEALPHATRLLVTEINKRFDCDAFFPAIDPQHWKEVARELHHSAENDFDFAFVTYQRI</sequence>
<comment type="similarity">
    <text evidence="2 8 9">Belongs to the dihydrofolate reductase family.</text>
</comment>
<dbReference type="RefSeq" id="WP_390331390.1">
    <property type="nucleotide sequence ID" value="NZ_JBHRTP010000024.1"/>
</dbReference>
<protein>
    <recommendedName>
        <fullName evidence="3 8">Dihydrofolate reductase</fullName>
        <ecNumber evidence="3 8">1.5.1.3</ecNumber>
    </recommendedName>
</protein>
<dbReference type="Pfam" id="PF00186">
    <property type="entry name" value="DHFR_1"/>
    <property type="match status" value="1"/>
</dbReference>
<evidence type="ECO:0000256" key="5">
    <source>
        <dbReference type="ARBA" id="ARBA00022857"/>
    </source>
</evidence>
<evidence type="ECO:0000256" key="8">
    <source>
        <dbReference type="PIRNR" id="PIRNR000194"/>
    </source>
</evidence>
<dbReference type="CDD" id="cd00209">
    <property type="entry name" value="DHFR"/>
    <property type="match status" value="1"/>
</dbReference>
<dbReference type="Proteomes" id="UP001595530">
    <property type="component" value="Unassembled WGS sequence"/>
</dbReference>
<comment type="function">
    <text evidence="7 8">Key enzyme in folate metabolism. Catalyzes an essential reaction for de novo glycine and purine synthesis, and for DNA precursor synthesis.</text>
</comment>
<feature type="domain" description="DHFR" evidence="10">
    <location>
        <begin position="3"/>
        <end position="159"/>
    </location>
</feature>
<evidence type="ECO:0000256" key="3">
    <source>
        <dbReference type="ARBA" id="ARBA00012856"/>
    </source>
</evidence>
<dbReference type="InterPro" id="IPR001796">
    <property type="entry name" value="DHFR_dom"/>
</dbReference>
<dbReference type="PROSITE" id="PS00075">
    <property type="entry name" value="DHFR_1"/>
    <property type="match status" value="1"/>
</dbReference>
<comment type="catalytic activity">
    <reaction evidence="8">
        <text>(6S)-5,6,7,8-tetrahydrofolate + NADP(+) = 7,8-dihydrofolate + NADPH + H(+)</text>
        <dbReference type="Rhea" id="RHEA:15009"/>
        <dbReference type="ChEBI" id="CHEBI:15378"/>
        <dbReference type="ChEBI" id="CHEBI:57451"/>
        <dbReference type="ChEBI" id="CHEBI:57453"/>
        <dbReference type="ChEBI" id="CHEBI:57783"/>
        <dbReference type="ChEBI" id="CHEBI:58349"/>
        <dbReference type="EC" id="1.5.1.3"/>
    </reaction>
</comment>
<dbReference type="PRINTS" id="PR00070">
    <property type="entry name" value="DHFR"/>
</dbReference>
<dbReference type="EC" id="1.5.1.3" evidence="3 8"/>
<comment type="pathway">
    <text evidence="1 8">Cofactor biosynthesis; tetrahydrofolate biosynthesis; 5,6,7,8-tetrahydrofolate from 7,8-dihydrofolate: step 1/1.</text>
</comment>
<dbReference type="InterPro" id="IPR017925">
    <property type="entry name" value="DHFR_CS"/>
</dbReference>
<dbReference type="PANTHER" id="PTHR48069:SF3">
    <property type="entry name" value="DIHYDROFOLATE REDUCTASE"/>
    <property type="match status" value="1"/>
</dbReference>
<evidence type="ECO:0000256" key="1">
    <source>
        <dbReference type="ARBA" id="ARBA00004903"/>
    </source>
</evidence>
<dbReference type="PIRSF" id="PIRSF000194">
    <property type="entry name" value="DHFR"/>
    <property type="match status" value="1"/>
</dbReference>
<dbReference type="PANTHER" id="PTHR48069">
    <property type="entry name" value="DIHYDROFOLATE REDUCTASE"/>
    <property type="match status" value="1"/>
</dbReference>
<evidence type="ECO:0000313" key="12">
    <source>
        <dbReference type="Proteomes" id="UP001595530"/>
    </source>
</evidence>
<dbReference type="EMBL" id="JBHRTP010000024">
    <property type="protein sequence ID" value="MFC3108068.1"/>
    <property type="molecule type" value="Genomic_DNA"/>
</dbReference>
<evidence type="ECO:0000256" key="7">
    <source>
        <dbReference type="ARBA" id="ARBA00025067"/>
    </source>
</evidence>
<keyword evidence="12" id="KW-1185">Reference proteome</keyword>
<evidence type="ECO:0000256" key="4">
    <source>
        <dbReference type="ARBA" id="ARBA00022563"/>
    </source>
</evidence>
<evidence type="ECO:0000256" key="6">
    <source>
        <dbReference type="ARBA" id="ARBA00023002"/>
    </source>
</evidence>